<dbReference type="InterPro" id="IPR025789">
    <property type="entry name" value="DOT1_dom"/>
</dbReference>
<dbReference type="Proteomes" id="UP001153069">
    <property type="component" value="Unassembled WGS sequence"/>
</dbReference>
<evidence type="ECO:0000313" key="8">
    <source>
        <dbReference type="EMBL" id="CAB9515041.1"/>
    </source>
</evidence>
<evidence type="ECO:0000256" key="1">
    <source>
        <dbReference type="ARBA" id="ARBA00012190"/>
    </source>
</evidence>
<feature type="region of interest" description="Disordered" evidence="6">
    <location>
        <begin position="49"/>
        <end position="86"/>
    </location>
</feature>
<keyword evidence="9" id="KW-1185">Reference proteome</keyword>
<dbReference type="SUPFAM" id="SSF53335">
    <property type="entry name" value="S-adenosyl-L-methionine-dependent methyltransferases"/>
    <property type="match status" value="1"/>
</dbReference>
<dbReference type="EMBL" id="CAICTM010000690">
    <property type="protein sequence ID" value="CAB9515041.1"/>
    <property type="molecule type" value="Genomic_DNA"/>
</dbReference>
<dbReference type="GO" id="GO:0051726">
    <property type="term" value="P:regulation of cell cycle"/>
    <property type="evidence" value="ECO:0007669"/>
    <property type="project" value="InterPro"/>
</dbReference>
<gene>
    <name evidence="8" type="ORF">SEMRO_691_G187850.1</name>
</gene>
<comment type="catalytic activity">
    <reaction evidence="5">
        <text>L-lysyl(79)-[histone H3] + 3 S-adenosyl-L-methionine = N(6),N(6),N(6)-trimethyl-L-lysyl(79)-[histone H3] + 3 S-adenosyl-L-homocysteine + 3 H(+)</text>
        <dbReference type="Rhea" id="RHEA:60328"/>
        <dbReference type="Rhea" id="RHEA-COMP:15549"/>
        <dbReference type="Rhea" id="RHEA-COMP:15552"/>
        <dbReference type="ChEBI" id="CHEBI:15378"/>
        <dbReference type="ChEBI" id="CHEBI:29969"/>
        <dbReference type="ChEBI" id="CHEBI:57856"/>
        <dbReference type="ChEBI" id="CHEBI:59789"/>
        <dbReference type="ChEBI" id="CHEBI:61961"/>
        <dbReference type="EC" id="2.1.1.360"/>
    </reaction>
</comment>
<feature type="compositionally biased region" description="Polar residues" evidence="6">
    <location>
        <begin position="49"/>
        <end position="61"/>
    </location>
</feature>
<dbReference type="InterPro" id="IPR030445">
    <property type="entry name" value="H3-K79_meTrfase"/>
</dbReference>
<organism evidence="8 9">
    <name type="scientific">Seminavis robusta</name>
    <dbReference type="NCBI Taxonomy" id="568900"/>
    <lineage>
        <taxon>Eukaryota</taxon>
        <taxon>Sar</taxon>
        <taxon>Stramenopiles</taxon>
        <taxon>Ochrophyta</taxon>
        <taxon>Bacillariophyta</taxon>
        <taxon>Bacillariophyceae</taxon>
        <taxon>Bacillariophycidae</taxon>
        <taxon>Naviculales</taxon>
        <taxon>Naviculaceae</taxon>
        <taxon>Seminavis</taxon>
    </lineage>
</organism>
<sequence length="297" mass="33313">MVTVAPLSQSEVALRKSVDQLLSDSVEPWASRPGYAVFDDEECNVVNTKMQRLSIKTPSAQDTPEKPPEPRDPDDSVEARKRAPATYGEITSAGARQLFYHMGLSTDDTGNEEEEIVFVDLGSGRGKLILQAYMELPRLSKATGIELASPRHDTAVTAWTDLQSTARKLRFGGQPENESSSKIIKEATVEFLNEDFLEVDLSNVTHMYISSLCFPETLMYHIAAKLERDAPKLKCVATLRAFPAEFQKRGILDRTSYELVYKTFGFVDRIEEVEMTWTQHRAGGCPTYVYTKAPEFK</sequence>
<name>A0A9N8E9C1_9STRA</name>
<dbReference type="OrthoDB" id="42926at2759"/>
<evidence type="ECO:0000256" key="2">
    <source>
        <dbReference type="ARBA" id="ARBA00020987"/>
    </source>
</evidence>
<reference evidence="8" key="1">
    <citation type="submission" date="2020-06" db="EMBL/GenBank/DDBJ databases">
        <authorList>
            <consortium name="Plant Systems Biology data submission"/>
        </authorList>
    </citation>
    <scope>NUCLEOTIDE SEQUENCE</scope>
    <source>
        <strain evidence="8">D6</strain>
    </source>
</reference>
<evidence type="ECO:0000256" key="6">
    <source>
        <dbReference type="SAM" id="MobiDB-lite"/>
    </source>
</evidence>
<feature type="domain" description="DOT1" evidence="7">
    <location>
        <begin position="84"/>
        <end position="237"/>
    </location>
</feature>
<dbReference type="InterPro" id="IPR029063">
    <property type="entry name" value="SAM-dependent_MTases_sf"/>
</dbReference>
<feature type="compositionally biased region" description="Basic and acidic residues" evidence="6">
    <location>
        <begin position="63"/>
        <end position="81"/>
    </location>
</feature>
<comment type="caution">
    <text evidence="8">The sequence shown here is derived from an EMBL/GenBank/DDBJ whole genome shotgun (WGS) entry which is preliminary data.</text>
</comment>
<accession>A0A9N8E9C1</accession>
<dbReference type="EC" id="2.1.1.360" evidence="1"/>
<evidence type="ECO:0000256" key="5">
    <source>
        <dbReference type="ARBA" id="ARBA00047770"/>
    </source>
</evidence>
<proteinExistence type="predicted"/>
<evidence type="ECO:0000313" key="9">
    <source>
        <dbReference type="Proteomes" id="UP001153069"/>
    </source>
</evidence>
<dbReference type="GO" id="GO:0140956">
    <property type="term" value="F:histone H3K79 trimethyltransferase activity"/>
    <property type="evidence" value="ECO:0007669"/>
    <property type="project" value="UniProtKB-EC"/>
</dbReference>
<evidence type="ECO:0000256" key="4">
    <source>
        <dbReference type="ARBA" id="ARBA00029821"/>
    </source>
</evidence>
<dbReference type="AlphaFoldDB" id="A0A9N8E9C1"/>
<dbReference type="PANTHER" id="PTHR21451:SF19">
    <property type="entry name" value="ACTIVATED IN BLOCKED UNFOLDED PROTEIN RESPONSE"/>
    <property type="match status" value="1"/>
</dbReference>
<dbReference type="Gene3D" id="3.40.50.150">
    <property type="entry name" value="Vaccinia Virus protein VP39"/>
    <property type="match status" value="1"/>
</dbReference>
<protein>
    <recommendedName>
        <fullName evidence="2">Histone-lysine N-methyltransferase, H3 lysine-79 specific</fullName>
        <ecNumber evidence="1">2.1.1.360</ecNumber>
    </recommendedName>
    <alternativeName>
        <fullName evidence="4">Histone H3-K79 methyltransferase</fullName>
    </alternativeName>
</protein>
<keyword evidence="3" id="KW-0156">Chromatin regulator</keyword>
<dbReference type="PANTHER" id="PTHR21451">
    <property type="entry name" value="HISTONE H3 METHYLTRANSFERASE"/>
    <property type="match status" value="1"/>
</dbReference>
<evidence type="ECO:0000259" key="7">
    <source>
        <dbReference type="Pfam" id="PF08123"/>
    </source>
</evidence>
<dbReference type="Pfam" id="PF08123">
    <property type="entry name" value="DOT1"/>
    <property type="match status" value="1"/>
</dbReference>
<evidence type="ECO:0000256" key="3">
    <source>
        <dbReference type="ARBA" id="ARBA00022853"/>
    </source>
</evidence>